<protein>
    <submittedName>
        <fullName evidence="1">Uncharacterized protein</fullName>
    </submittedName>
</protein>
<reference evidence="1" key="1">
    <citation type="submission" date="2022-06" db="EMBL/GenBank/DDBJ databases">
        <authorList>
            <person name="Goudenege D."/>
            <person name="Le Roux F."/>
        </authorList>
    </citation>
    <scope>NUCLEOTIDE SEQUENCE</scope>
    <source>
        <strain evidence="1">12-063</strain>
    </source>
</reference>
<dbReference type="EMBL" id="CALYLK010000132">
    <property type="protein sequence ID" value="CAH8221572.1"/>
    <property type="molecule type" value="Genomic_DNA"/>
</dbReference>
<accession>A0ABM9FNW6</accession>
<organism evidence="1 2">
    <name type="scientific">Vibrio aestuarianus</name>
    <dbReference type="NCBI Taxonomy" id="28171"/>
    <lineage>
        <taxon>Bacteria</taxon>
        <taxon>Pseudomonadati</taxon>
        <taxon>Pseudomonadota</taxon>
        <taxon>Gammaproteobacteria</taxon>
        <taxon>Vibrionales</taxon>
        <taxon>Vibrionaceae</taxon>
        <taxon>Vibrio</taxon>
    </lineage>
</organism>
<evidence type="ECO:0000313" key="2">
    <source>
        <dbReference type="Proteomes" id="UP001152658"/>
    </source>
</evidence>
<evidence type="ECO:0000313" key="1">
    <source>
        <dbReference type="EMBL" id="CAH8221572.1"/>
    </source>
</evidence>
<comment type="caution">
    <text evidence="1">The sequence shown here is derived from an EMBL/GenBank/DDBJ whole genome shotgun (WGS) entry which is preliminary data.</text>
</comment>
<gene>
    <name evidence="1" type="ORF">VAE063_910097</name>
</gene>
<keyword evidence="2" id="KW-1185">Reference proteome</keyword>
<name>A0ABM9FNW6_9VIBR</name>
<sequence length="47" mass="5377">MVVLLMLAVLLILFIVGAVSQCEFGVFFDVCVNKTKKMSLFLHWWSV</sequence>
<dbReference type="Proteomes" id="UP001152658">
    <property type="component" value="Unassembled WGS sequence"/>
</dbReference>
<proteinExistence type="predicted"/>